<dbReference type="Pfam" id="PF00111">
    <property type="entry name" value="Fer2"/>
    <property type="match status" value="1"/>
</dbReference>
<dbReference type="PRINTS" id="PR00409">
    <property type="entry name" value="PHDIOXRDTASE"/>
</dbReference>
<keyword evidence="6" id="KW-0411">Iron-sulfur</keyword>
<evidence type="ECO:0000256" key="4">
    <source>
        <dbReference type="ARBA" id="ARBA00023002"/>
    </source>
</evidence>
<dbReference type="InterPro" id="IPR012675">
    <property type="entry name" value="Beta-grasp_dom_sf"/>
</dbReference>
<evidence type="ECO:0000256" key="5">
    <source>
        <dbReference type="ARBA" id="ARBA00023004"/>
    </source>
</evidence>
<dbReference type="InterPro" id="IPR050415">
    <property type="entry name" value="MRET"/>
</dbReference>
<evidence type="ECO:0000313" key="10">
    <source>
        <dbReference type="Proteomes" id="UP000291334"/>
    </source>
</evidence>
<keyword evidence="10" id="KW-1185">Reference proteome</keyword>
<keyword evidence="5" id="KW-0408">Iron</keyword>
<dbReference type="PANTHER" id="PTHR47354:SF1">
    <property type="entry name" value="CARNITINE MONOOXYGENASE REDUCTASE SUBUNIT"/>
    <property type="match status" value="1"/>
</dbReference>
<dbReference type="Gene3D" id="2.40.30.10">
    <property type="entry name" value="Translation factors"/>
    <property type="match status" value="1"/>
</dbReference>
<proteinExistence type="predicted"/>
<accession>A0ABY1ZBN1</accession>
<dbReference type="InterPro" id="IPR017927">
    <property type="entry name" value="FAD-bd_FR_type"/>
</dbReference>
<organism evidence="9 10">
    <name type="scientific">Phytopseudomonas dryadis</name>
    <dbReference type="NCBI Taxonomy" id="2487520"/>
    <lineage>
        <taxon>Bacteria</taxon>
        <taxon>Pseudomonadati</taxon>
        <taxon>Pseudomonadota</taxon>
        <taxon>Gammaproteobacteria</taxon>
        <taxon>Pseudomonadales</taxon>
        <taxon>Pseudomonadaceae</taxon>
        <taxon>Phytopseudomonas</taxon>
    </lineage>
</organism>
<dbReference type="Gene3D" id="3.40.50.80">
    <property type="entry name" value="Nucleotide-binding domain of ferredoxin-NADP reductase (FNR) module"/>
    <property type="match status" value="1"/>
</dbReference>
<sequence length="317" mass="34224">MAPSETVAPTFRLTAMRYGARDIVLYEFQPLDGLPLAPVQAGAHLDIVLPNGQIRSYSLLTPLCDAERYVVAVKRDANGQGGSRWLHDQARVGQTFGLQPPRNHFALTDGDTPVLLLAGGIGITPLFSMLAQLRSAGRPAHLHYWSRDPEQTLFLEALQRSDDVTLHFSSTAGRRSLADILAAVEPRTEIYCCGPLRMLADLETLSAAHGLEHVRVERFQGASPPATANEAFTVVLARSGSEVQVCKGETILGALLEAGVEVMYSCEQGICGACEVRVVAGEPLHADSVYSAEEHEQRGSMMICCSSSNSARLVLDI</sequence>
<dbReference type="CDD" id="cd00207">
    <property type="entry name" value="fer2"/>
    <property type="match status" value="1"/>
</dbReference>
<keyword evidence="2" id="KW-0001">2Fe-2S</keyword>
<evidence type="ECO:0000256" key="6">
    <source>
        <dbReference type="ARBA" id="ARBA00023014"/>
    </source>
</evidence>
<comment type="caution">
    <text evidence="9">The sequence shown here is derived from an EMBL/GenBank/DDBJ whole genome shotgun (WGS) entry which is preliminary data.</text>
</comment>
<dbReference type="RefSeq" id="WP_131174573.1">
    <property type="nucleotide sequence ID" value="NZ_QJUM01000002.1"/>
</dbReference>
<dbReference type="SUPFAM" id="SSF54292">
    <property type="entry name" value="2Fe-2S ferredoxin-like"/>
    <property type="match status" value="1"/>
</dbReference>
<dbReference type="PANTHER" id="PTHR47354">
    <property type="entry name" value="NADH OXIDOREDUCTASE HCR"/>
    <property type="match status" value="1"/>
</dbReference>
<dbReference type="Proteomes" id="UP000291334">
    <property type="component" value="Unassembled WGS sequence"/>
</dbReference>
<dbReference type="InterPro" id="IPR036010">
    <property type="entry name" value="2Fe-2S_ferredoxin-like_sf"/>
</dbReference>
<evidence type="ECO:0000259" key="8">
    <source>
        <dbReference type="PROSITE" id="PS51384"/>
    </source>
</evidence>
<evidence type="ECO:0000256" key="1">
    <source>
        <dbReference type="ARBA" id="ARBA00022630"/>
    </source>
</evidence>
<dbReference type="SUPFAM" id="SSF63380">
    <property type="entry name" value="Riboflavin synthase domain-like"/>
    <property type="match status" value="1"/>
</dbReference>
<keyword evidence="4" id="KW-0560">Oxidoreductase</keyword>
<dbReference type="InterPro" id="IPR017938">
    <property type="entry name" value="Riboflavin_synthase-like_b-brl"/>
</dbReference>
<feature type="domain" description="FAD-binding FR-type" evidence="8">
    <location>
        <begin position="6"/>
        <end position="108"/>
    </location>
</feature>
<evidence type="ECO:0000313" key="9">
    <source>
        <dbReference type="EMBL" id="TBV09428.1"/>
    </source>
</evidence>
<keyword evidence="3" id="KW-0479">Metal-binding</keyword>
<dbReference type="InterPro" id="IPR039261">
    <property type="entry name" value="FNR_nucleotide-bd"/>
</dbReference>
<dbReference type="PROSITE" id="PS51085">
    <property type="entry name" value="2FE2S_FER_2"/>
    <property type="match status" value="1"/>
</dbReference>
<dbReference type="CDD" id="cd06185">
    <property type="entry name" value="PDR_like"/>
    <property type="match status" value="1"/>
</dbReference>
<keyword evidence="1" id="KW-0285">Flavoprotein</keyword>
<gene>
    <name evidence="9" type="ORF">DNK34_02540</name>
</gene>
<evidence type="ECO:0000259" key="7">
    <source>
        <dbReference type="PROSITE" id="PS51085"/>
    </source>
</evidence>
<evidence type="ECO:0000256" key="3">
    <source>
        <dbReference type="ARBA" id="ARBA00022723"/>
    </source>
</evidence>
<dbReference type="EMBL" id="QJUM01000002">
    <property type="protein sequence ID" value="TBV09428.1"/>
    <property type="molecule type" value="Genomic_DNA"/>
</dbReference>
<reference evidence="9 10" key="1">
    <citation type="submission" date="2018-06" db="EMBL/GenBank/DDBJ databases">
        <title>Three novel Pseudomonas species isolated from symptomatic oak.</title>
        <authorList>
            <person name="Bueno-Gonzalez V."/>
            <person name="Brady C."/>
        </authorList>
    </citation>
    <scope>NUCLEOTIDE SEQUENCE [LARGE SCALE GENOMIC DNA]</scope>
    <source>
        <strain evidence="9 10">P26B</strain>
    </source>
</reference>
<feature type="domain" description="2Fe-2S ferredoxin-type" evidence="7">
    <location>
        <begin position="232"/>
        <end position="317"/>
    </location>
</feature>
<dbReference type="SUPFAM" id="SSF52343">
    <property type="entry name" value="Ferredoxin reductase-like, C-terminal NADP-linked domain"/>
    <property type="match status" value="1"/>
</dbReference>
<name>A0ABY1ZBN1_9GAMM</name>
<dbReference type="PROSITE" id="PS51384">
    <property type="entry name" value="FAD_FR"/>
    <property type="match status" value="1"/>
</dbReference>
<dbReference type="Gene3D" id="3.10.20.30">
    <property type="match status" value="1"/>
</dbReference>
<dbReference type="InterPro" id="IPR006058">
    <property type="entry name" value="2Fe2S_fd_BS"/>
</dbReference>
<dbReference type="PROSITE" id="PS00197">
    <property type="entry name" value="2FE2S_FER_1"/>
    <property type="match status" value="1"/>
</dbReference>
<evidence type="ECO:0000256" key="2">
    <source>
        <dbReference type="ARBA" id="ARBA00022714"/>
    </source>
</evidence>
<dbReference type="InterPro" id="IPR001041">
    <property type="entry name" value="2Fe-2S_ferredoxin-type"/>
</dbReference>
<protein>
    <submittedName>
        <fullName evidence="9">Oxidoreductase</fullName>
    </submittedName>
</protein>